<name>A0ABR4TJ92_9PROT</name>
<protein>
    <submittedName>
        <fullName evidence="1">Uncharacterized protein</fullName>
    </submittedName>
</protein>
<organism evidence="1 2">
    <name type="scientific">Thalassospira permensis NBRC 106175</name>
    <dbReference type="NCBI Taxonomy" id="1353532"/>
    <lineage>
        <taxon>Bacteria</taxon>
        <taxon>Pseudomonadati</taxon>
        <taxon>Pseudomonadota</taxon>
        <taxon>Alphaproteobacteria</taxon>
        <taxon>Rhodospirillales</taxon>
        <taxon>Thalassospiraceae</taxon>
        <taxon>Thalassospira</taxon>
    </lineage>
</organism>
<comment type="caution">
    <text evidence="1">The sequence shown here is derived from an EMBL/GenBank/DDBJ whole genome shotgun (WGS) entry which is preliminary data.</text>
</comment>
<keyword evidence="2" id="KW-1185">Reference proteome</keyword>
<gene>
    <name evidence="1" type="ORF">SMB34_08335</name>
</gene>
<reference evidence="1 2" key="1">
    <citation type="submission" date="2013-07" db="EMBL/GenBank/DDBJ databases">
        <title>Thalassospira permensis NBRC 106175 Genome Sequencing.</title>
        <authorList>
            <person name="Lai Q."/>
            <person name="Shao Z."/>
        </authorList>
    </citation>
    <scope>NUCLEOTIDE SEQUENCE [LARGE SCALE GENOMIC DNA]</scope>
    <source>
        <strain evidence="1 2">NBRC 106175</strain>
    </source>
</reference>
<proteinExistence type="predicted"/>
<evidence type="ECO:0000313" key="1">
    <source>
        <dbReference type="EMBL" id="KEO52111.1"/>
    </source>
</evidence>
<dbReference type="EMBL" id="AUNC01000056">
    <property type="protein sequence ID" value="KEO52111.1"/>
    <property type="molecule type" value="Genomic_DNA"/>
</dbReference>
<dbReference type="Proteomes" id="UP000027463">
    <property type="component" value="Unassembled WGS sequence"/>
</dbReference>
<evidence type="ECO:0000313" key="2">
    <source>
        <dbReference type="Proteomes" id="UP000027463"/>
    </source>
</evidence>
<sequence>MVHVMAFARCDVILPAADIFQHVKLIHDVIHAGIIGKPRNRVDCILFYRAAHTDFPVMFRQKITVSVEKLQVVWACLWAAVPGL</sequence>
<accession>A0ABR4TJ92</accession>